<evidence type="ECO:0000313" key="1">
    <source>
        <dbReference type="EMBL" id="RDX82104.1"/>
    </source>
</evidence>
<evidence type="ECO:0000313" key="2">
    <source>
        <dbReference type="Proteomes" id="UP000257109"/>
    </source>
</evidence>
<sequence>MVLSISTIQLKGHLSSSSTTTSLLEKLATPVTNNSDFVEYDSTNTFAELEQMENNDKTLRSWLHQMWCINLGLSMMDQSMIDVANGGALMDKTPAATRHLISNMANNTQQFGIRGLSQAQIVNEIGAASNQRLENQLIELTLLVRQLAVGQHQPTIVAKVCDICTSVEHLTDLYPTLQETESDQPENVGAIGGYQYGKQPYQSRLIDNQ</sequence>
<reference evidence="1" key="1">
    <citation type="submission" date="2018-05" db="EMBL/GenBank/DDBJ databases">
        <title>Draft genome of Mucuna pruriens seed.</title>
        <authorList>
            <person name="Nnadi N.E."/>
            <person name="Vos R."/>
            <person name="Hasami M.H."/>
            <person name="Devisetty U.K."/>
            <person name="Aguiy J.C."/>
        </authorList>
    </citation>
    <scope>NUCLEOTIDE SEQUENCE [LARGE SCALE GENOMIC DNA]</scope>
    <source>
        <strain evidence="1">JCA_2017</strain>
    </source>
</reference>
<dbReference type="Proteomes" id="UP000257109">
    <property type="component" value="Unassembled WGS sequence"/>
</dbReference>
<organism evidence="1 2">
    <name type="scientific">Mucuna pruriens</name>
    <name type="common">Velvet bean</name>
    <name type="synonym">Dolichos pruriens</name>
    <dbReference type="NCBI Taxonomy" id="157652"/>
    <lineage>
        <taxon>Eukaryota</taxon>
        <taxon>Viridiplantae</taxon>
        <taxon>Streptophyta</taxon>
        <taxon>Embryophyta</taxon>
        <taxon>Tracheophyta</taxon>
        <taxon>Spermatophyta</taxon>
        <taxon>Magnoliopsida</taxon>
        <taxon>eudicotyledons</taxon>
        <taxon>Gunneridae</taxon>
        <taxon>Pentapetalae</taxon>
        <taxon>rosids</taxon>
        <taxon>fabids</taxon>
        <taxon>Fabales</taxon>
        <taxon>Fabaceae</taxon>
        <taxon>Papilionoideae</taxon>
        <taxon>50 kb inversion clade</taxon>
        <taxon>NPAAA clade</taxon>
        <taxon>indigoferoid/millettioid clade</taxon>
        <taxon>Phaseoleae</taxon>
        <taxon>Mucuna</taxon>
    </lineage>
</organism>
<accession>A0A371FUW0</accession>
<proteinExistence type="predicted"/>
<comment type="caution">
    <text evidence="1">The sequence shown here is derived from an EMBL/GenBank/DDBJ whole genome shotgun (WGS) entry which is preliminary data.</text>
</comment>
<keyword evidence="2" id="KW-1185">Reference proteome</keyword>
<name>A0A371FUW0_MUCPR</name>
<dbReference type="AlphaFoldDB" id="A0A371FUW0"/>
<dbReference type="OrthoDB" id="999762at2759"/>
<dbReference type="EMBL" id="QJKJ01007745">
    <property type="protein sequence ID" value="RDX82104.1"/>
    <property type="molecule type" value="Genomic_DNA"/>
</dbReference>
<protein>
    <submittedName>
        <fullName evidence="1">Uncharacterized protein</fullName>
    </submittedName>
</protein>
<feature type="non-terminal residue" evidence="1">
    <location>
        <position position="1"/>
    </location>
</feature>
<gene>
    <name evidence="1" type="ORF">CR513_37149</name>
</gene>